<dbReference type="Gene3D" id="1.10.150.50">
    <property type="entry name" value="Transcription Factor, Ets-1"/>
    <property type="match status" value="1"/>
</dbReference>
<organism evidence="3 4">
    <name type="scientific">Strongyloides papillosus</name>
    <name type="common">Intestinal threadworm</name>
    <dbReference type="NCBI Taxonomy" id="174720"/>
    <lineage>
        <taxon>Eukaryota</taxon>
        <taxon>Metazoa</taxon>
        <taxon>Ecdysozoa</taxon>
        <taxon>Nematoda</taxon>
        <taxon>Chromadorea</taxon>
        <taxon>Rhabditida</taxon>
        <taxon>Tylenchina</taxon>
        <taxon>Panagrolaimomorpha</taxon>
        <taxon>Strongyloidoidea</taxon>
        <taxon>Strongyloididae</taxon>
        <taxon>Strongyloides</taxon>
    </lineage>
</organism>
<dbReference type="WBParaSite" id="SPAL_0000841400.1">
    <property type="protein sequence ID" value="SPAL_0000841400.1"/>
    <property type="gene ID" value="SPAL_0000841400"/>
</dbReference>
<feature type="compositionally biased region" description="Low complexity" evidence="1">
    <location>
        <begin position="180"/>
        <end position="190"/>
    </location>
</feature>
<feature type="compositionally biased region" description="Basic residues" evidence="1">
    <location>
        <begin position="811"/>
        <end position="820"/>
    </location>
</feature>
<dbReference type="Proteomes" id="UP000046392">
    <property type="component" value="Unplaced"/>
</dbReference>
<protein>
    <submittedName>
        <fullName evidence="4">SAM domain-containing protein</fullName>
    </submittedName>
</protein>
<evidence type="ECO:0000313" key="4">
    <source>
        <dbReference type="WBParaSite" id="SPAL_0000841400.1"/>
    </source>
</evidence>
<feature type="compositionally biased region" description="Polar residues" evidence="1">
    <location>
        <begin position="361"/>
        <end position="375"/>
    </location>
</feature>
<feature type="compositionally biased region" description="Basic and acidic residues" evidence="1">
    <location>
        <begin position="46"/>
        <end position="62"/>
    </location>
</feature>
<feature type="compositionally biased region" description="Low complexity" evidence="1">
    <location>
        <begin position="344"/>
        <end position="360"/>
    </location>
</feature>
<feature type="compositionally biased region" description="Polar residues" evidence="1">
    <location>
        <begin position="399"/>
        <end position="426"/>
    </location>
</feature>
<dbReference type="PROSITE" id="PS50105">
    <property type="entry name" value="SAM_DOMAIN"/>
    <property type="match status" value="1"/>
</dbReference>
<accession>A0A0N5BRB2</accession>
<keyword evidence="3" id="KW-1185">Reference proteome</keyword>
<feature type="region of interest" description="Disordered" evidence="1">
    <location>
        <begin position="36"/>
        <end position="76"/>
    </location>
</feature>
<feature type="region of interest" description="Disordered" evidence="1">
    <location>
        <begin position="180"/>
        <end position="200"/>
    </location>
</feature>
<feature type="compositionally biased region" description="Basic and acidic residues" evidence="1">
    <location>
        <begin position="799"/>
        <end position="810"/>
    </location>
</feature>
<evidence type="ECO:0000313" key="3">
    <source>
        <dbReference type="Proteomes" id="UP000046392"/>
    </source>
</evidence>
<feature type="compositionally biased region" description="Polar residues" evidence="1">
    <location>
        <begin position="777"/>
        <end position="786"/>
    </location>
</feature>
<feature type="domain" description="SAM" evidence="2">
    <location>
        <begin position="919"/>
        <end position="967"/>
    </location>
</feature>
<dbReference type="STRING" id="174720.A0A0N5BRB2"/>
<feature type="region of interest" description="Disordered" evidence="1">
    <location>
        <begin position="1"/>
        <end position="21"/>
    </location>
</feature>
<evidence type="ECO:0000256" key="1">
    <source>
        <dbReference type="SAM" id="MobiDB-lite"/>
    </source>
</evidence>
<dbReference type="AlphaFoldDB" id="A0A0N5BRB2"/>
<feature type="region of interest" description="Disordered" evidence="1">
    <location>
        <begin position="765"/>
        <end position="895"/>
    </location>
</feature>
<feature type="compositionally biased region" description="Polar residues" evidence="1">
    <location>
        <begin position="859"/>
        <end position="871"/>
    </location>
</feature>
<name>A0A0N5BRB2_STREA</name>
<dbReference type="SUPFAM" id="SSF47769">
    <property type="entry name" value="SAM/Pointed domain"/>
    <property type="match status" value="1"/>
</dbReference>
<feature type="region of interest" description="Disordered" evidence="1">
    <location>
        <begin position="657"/>
        <end position="684"/>
    </location>
</feature>
<feature type="compositionally biased region" description="Basic and acidic residues" evidence="1">
    <location>
        <begin position="1"/>
        <end position="15"/>
    </location>
</feature>
<feature type="region of interest" description="Disordered" evidence="1">
    <location>
        <begin position="344"/>
        <end position="381"/>
    </location>
</feature>
<dbReference type="InterPro" id="IPR013761">
    <property type="entry name" value="SAM/pointed_sf"/>
</dbReference>
<reference evidence="4" key="1">
    <citation type="submission" date="2017-02" db="UniProtKB">
        <authorList>
            <consortium name="WormBaseParasite"/>
        </authorList>
    </citation>
    <scope>IDENTIFICATION</scope>
</reference>
<sequence length="994" mass="111360">MTDPLDSDHELRIDESPENDSEILCIGEYNIPDIKKSTNKICNKSDNSEKHDKNSKTLENKNGDNNLEDNNKNNNEDTVKDELIFLKNNEFTDITKKDDEKFPISFEKKAASHSPKSNEDINSIIKKDFKKKDTIKDIKDLHKEIILKPSAEGLLKVPENRSSTDETSINTNNQYINRTSRASSVCSSSSMQRNKRKSNTPKHVNFISERINSAFEENELQKQKILDILQGAASVEPEYKCKAEKRKTDDEDNVVEEKKIREDKSIQQNNTIEKEKSPIPKPLISTESTLGKLLVEKEKDKPEDKLKEVLLKNATNIASPKDANFAPIKPKPPPMIFKPMKNQTSTFLSSQSTSLSGTKSPTKNSIPPLSNNKDNSPLIGSGKQLNAIAQMSKNITKVNGQPQVKSSQDNDVPQPTLTTPSLSIAPQSKKRTQYHKMMNRSQGEPTVREMLSPQIKYSRNKTEQQTQNIVPRSNGVMTQNASFINYQNNIYPQQMLVASTGYPSFSGQPIYSNTPYSYFVPASSSLSTQIINDSSTPPKLALVGENTNNEINGNKVEADEFKEMPDIQHTKTQVKDDNASAKENSKPSKIKKLVDEKDIEEVSRAFEKEAEKCSGLRGGRKRKVLKHSLDGGTMIEEHPEPPKHVLKKSLEKIVPKNLIESARNSRDKKKLNVPTPEKRKGSSKEIQRLLDMDFGVGKSPFEETNYDKYTQSILKLSREREEASSVESLDTTKKKYCLKCNGPLPTPRTRKSEVKFCSKDCERLYNSKSSSRRSLRDNVSISSNDGPKSEPSASPAKEVVPEVKGNEAAKKGRGGRKVKGSVKNEEPIIVETPKTSKKAPTPKQSPNVPAPNLVPEVTPDQSIFKSPSSKSVTEEDKTPMPVLESVKSPSSSPQVTPKEVVANSIFTIEGLDVHKVKQWTPNEVMLWVNALCKNDLGQIFKDEEIDGECLLILDKETLKQHLQFKVGPRITKVIINFYVLPTSPRNHLAIFLNV</sequence>
<dbReference type="InterPro" id="IPR001660">
    <property type="entry name" value="SAM"/>
</dbReference>
<evidence type="ECO:0000259" key="2">
    <source>
        <dbReference type="PROSITE" id="PS50105"/>
    </source>
</evidence>
<feature type="region of interest" description="Disordered" evidence="1">
    <location>
        <begin position="399"/>
        <end position="433"/>
    </location>
</feature>
<proteinExistence type="predicted"/>